<organism evidence="1 2">
    <name type="scientific">Pontibacter toksunensis</name>
    <dbReference type="NCBI Taxonomy" id="1332631"/>
    <lineage>
        <taxon>Bacteria</taxon>
        <taxon>Pseudomonadati</taxon>
        <taxon>Bacteroidota</taxon>
        <taxon>Cytophagia</taxon>
        <taxon>Cytophagales</taxon>
        <taxon>Hymenobacteraceae</taxon>
        <taxon>Pontibacter</taxon>
    </lineage>
</organism>
<keyword evidence="2" id="KW-1185">Reference proteome</keyword>
<comment type="caution">
    <text evidence="1">The sequence shown here is derived from an EMBL/GenBank/DDBJ whole genome shotgun (WGS) entry which is preliminary data.</text>
</comment>
<dbReference type="InterPro" id="IPR043148">
    <property type="entry name" value="TagF_C"/>
</dbReference>
<protein>
    <submittedName>
        <fullName evidence="1">Uncharacterized protein</fullName>
    </submittedName>
</protein>
<dbReference type="Gene3D" id="3.40.50.12580">
    <property type="match status" value="1"/>
</dbReference>
<gene>
    <name evidence="1" type="ORF">ACFS7Z_02195</name>
</gene>
<accession>A0ABW6BPH0</accession>
<dbReference type="RefSeq" id="WP_377480202.1">
    <property type="nucleotide sequence ID" value="NZ_JBHUOX010000001.1"/>
</dbReference>
<dbReference type="EMBL" id="JBHUOX010000001">
    <property type="protein sequence ID" value="MFD2999155.1"/>
    <property type="molecule type" value="Genomic_DNA"/>
</dbReference>
<dbReference type="Proteomes" id="UP001597641">
    <property type="component" value="Unassembled WGS sequence"/>
</dbReference>
<evidence type="ECO:0000313" key="2">
    <source>
        <dbReference type="Proteomes" id="UP001597641"/>
    </source>
</evidence>
<sequence>MNCKPKPKFENKREIYESNIFIINNLLKNSSFKRIFNSLKFTCFFVNERIPFSVGYYLLHVKRILKHLIILKIYNNYKFNIEKKCTIAGSGKEFSYATINTNDAVHYEKLEAKLVELLNEEVLEKGKSLNQYSLITSKETFCYGRVTQFYIKLQALFILLIFVLKTFFLGNKEAKDLVFYDLEKLYINIAQYLLDFKYFVKILKLNPPDFVITVNENWMPQSVIIDCCRNLNIPTAIYPHGIIGSTITLPSECDIFLFWNEQMKNSFEKLTFDKNKNLVIGALEPIIENDNISNDLCYDLLIISQLSVANDNVNVAYKDIFFIWKSFIETHPNFKVCIKLHPFEGSKELIFLNEIFNRFLDQVTIVDNRAIPINTLIRKSKRISTVSSSAITYCFYLKKPVLLYNPPEALFKNFPILDYWVFKDIEGLEKLIENEDNNLKDLENHSYTWVQESVIKKNIALLVDEVIK</sequence>
<name>A0ABW6BPH0_9BACT</name>
<proteinExistence type="predicted"/>
<evidence type="ECO:0000313" key="1">
    <source>
        <dbReference type="EMBL" id="MFD2999155.1"/>
    </source>
</evidence>
<reference evidence="2" key="1">
    <citation type="journal article" date="2019" name="Int. J. Syst. Evol. Microbiol.">
        <title>The Global Catalogue of Microorganisms (GCM) 10K type strain sequencing project: providing services to taxonomists for standard genome sequencing and annotation.</title>
        <authorList>
            <consortium name="The Broad Institute Genomics Platform"/>
            <consortium name="The Broad Institute Genome Sequencing Center for Infectious Disease"/>
            <person name="Wu L."/>
            <person name="Ma J."/>
        </authorList>
    </citation>
    <scope>NUCLEOTIDE SEQUENCE [LARGE SCALE GENOMIC DNA]</scope>
    <source>
        <strain evidence="2">KCTC 23984</strain>
    </source>
</reference>